<proteinExistence type="predicted"/>
<keyword evidence="2" id="KW-1185">Reference proteome</keyword>
<evidence type="ECO:0000313" key="2">
    <source>
        <dbReference type="Proteomes" id="UP000176288"/>
    </source>
</evidence>
<name>A0A1D9MLA6_9ACTO</name>
<gene>
    <name evidence="1" type="ORF">BK816_06245</name>
</gene>
<sequence>MTLNPLIAGSFLNLASDLESLHVLSLNCSSDLLEECGFKTETEKVFSFWVREIQGAHESAQTQMLSPINQNASKIAETTRDVRGAEYFYWLREKL</sequence>
<dbReference type="AlphaFoldDB" id="A0A1D9MLA6"/>
<evidence type="ECO:0000313" key="1">
    <source>
        <dbReference type="EMBL" id="AOZ72940.1"/>
    </source>
</evidence>
<dbReference type="KEGG" id="avu:BK816_06245"/>
<protein>
    <submittedName>
        <fullName evidence="1">Uncharacterized protein</fullName>
    </submittedName>
</protein>
<dbReference type="Proteomes" id="UP000176288">
    <property type="component" value="Chromosome"/>
</dbReference>
<accession>A0A1D9MLA6</accession>
<reference evidence="1 2" key="1">
    <citation type="submission" date="2016-10" db="EMBL/GenBank/DDBJ databases">
        <title>Actinomyces aegypiusis sp. nov., isolated from the Aegypius monachus in Qinghai Tibet Plateau China.</title>
        <authorList>
            <person name="Wang Y."/>
        </authorList>
    </citation>
    <scope>NUCLEOTIDE SEQUENCE [LARGE SCALE GENOMIC DNA]</scope>
    <source>
        <strain evidence="1 2">VUL4_3</strain>
    </source>
</reference>
<dbReference type="EMBL" id="CP017812">
    <property type="protein sequence ID" value="AOZ72940.1"/>
    <property type="molecule type" value="Genomic_DNA"/>
</dbReference>
<organism evidence="1 2">
    <name type="scientific">Boudabousia tangfeifanii</name>
    <dbReference type="NCBI Taxonomy" id="1912795"/>
    <lineage>
        <taxon>Bacteria</taxon>
        <taxon>Bacillati</taxon>
        <taxon>Actinomycetota</taxon>
        <taxon>Actinomycetes</taxon>
        <taxon>Actinomycetales</taxon>
        <taxon>Actinomycetaceae</taxon>
        <taxon>Boudabousia</taxon>
    </lineage>
</organism>